<evidence type="ECO:0000313" key="3">
    <source>
        <dbReference type="EMBL" id="SFD31285.1"/>
    </source>
</evidence>
<evidence type="ECO:0000259" key="2">
    <source>
        <dbReference type="Pfam" id="PF01266"/>
    </source>
</evidence>
<accession>A0A1I1RAJ7</accession>
<organism evidence="3 4">
    <name type="scientific">Devosia psychrophila</name>
    <dbReference type="NCBI Taxonomy" id="728005"/>
    <lineage>
        <taxon>Bacteria</taxon>
        <taxon>Pseudomonadati</taxon>
        <taxon>Pseudomonadota</taxon>
        <taxon>Alphaproteobacteria</taxon>
        <taxon>Hyphomicrobiales</taxon>
        <taxon>Devosiaceae</taxon>
        <taxon>Devosia</taxon>
    </lineage>
</organism>
<reference evidence="3 4" key="1">
    <citation type="submission" date="2016-10" db="EMBL/GenBank/DDBJ databases">
        <authorList>
            <person name="de Groot N.N."/>
        </authorList>
    </citation>
    <scope>NUCLEOTIDE SEQUENCE [LARGE SCALE GENOMIC DNA]</scope>
    <source>
        <strain evidence="3 4">CGMCC 1.10210</strain>
    </source>
</reference>
<gene>
    <name evidence="3" type="ORF">SAMN04488059_13918</name>
</gene>
<name>A0A1I1RAJ7_9HYPH</name>
<proteinExistence type="predicted"/>
<dbReference type="InterPro" id="IPR006076">
    <property type="entry name" value="FAD-dep_OxRdtase"/>
</dbReference>
<dbReference type="PANTHER" id="PTHR13847">
    <property type="entry name" value="SARCOSINE DEHYDROGENASE-RELATED"/>
    <property type="match status" value="1"/>
</dbReference>
<dbReference type="SUPFAM" id="SSF54373">
    <property type="entry name" value="FAD-linked reductases, C-terminal domain"/>
    <property type="match status" value="1"/>
</dbReference>
<evidence type="ECO:0000313" key="4">
    <source>
        <dbReference type="Proteomes" id="UP000182258"/>
    </source>
</evidence>
<dbReference type="InterPro" id="IPR036188">
    <property type="entry name" value="FAD/NAD-bd_sf"/>
</dbReference>
<dbReference type="Gene3D" id="3.50.50.60">
    <property type="entry name" value="FAD/NAD(P)-binding domain"/>
    <property type="match status" value="1"/>
</dbReference>
<dbReference type="AlphaFoldDB" id="A0A1I1RAJ7"/>
<dbReference type="Pfam" id="PF01266">
    <property type="entry name" value="DAO"/>
    <property type="match status" value="1"/>
</dbReference>
<dbReference type="SUPFAM" id="SSF51905">
    <property type="entry name" value="FAD/NAD(P)-binding domain"/>
    <property type="match status" value="1"/>
</dbReference>
<dbReference type="RefSeq" id="WP_244542464.1">
    <property type="nucleotide sequence ID" value="NZ_FOMB01000039.1"/>
</dbReference>
<dbReference type="Proteomes" id="UP000182258">
    <property type="component" value="Unassembled WGS sequence"/>
</dbReference>
<sequence length="340" mass="36473">MSRLSSSAVLRATVIGAGVAGLTTALALAERGLAVDVVERNAGLGPGSCSWHAGGMLAPWCEMASTEAIVGRLGVQSIAWWRERFPGTVSEGTLVVAPARDLVELNRFARRTEGYHWLDEAGIVALEPDLADRFRKGLYFPDEAHLDPRLALAALVERLASLGVAIRFETDVLPEAATGDLVFDCRGLSGRTDMPALRGVRGEMAVIRSRSFALSRPVRLLHPRLPLYVVPRGQGVFMLGATMLESEARGPVSVRSMLELLGAAFALHPALGEAEILELAADLRPALPDNLPRVERAGRVIRVNGLFRHGFLLAPVLAQIAAGAALDPHFDTELRHANIA</sequence>
<dbReference type="GO" id="GO:0016491">
    <property type="term" value="F:oxidoreductase activity"/>
    <property type="evidence" value="ECO:0007669"/>
    <property type="project" value="UniProtKB-KW"/>
</dbReference>
<protein>
    <submittedName>
        <fullName evidence="3">Glycine oxidase</fullName>
    </submittedName>
</protein>
<dbReference type="PANTHER" id="PTHR13847:SF289">
    <property type="entry name" value="GLYCINE OXIDASE"/>
    <property type="match status" value="1"/>
</dbReference>
<dbReference type="STRING" id="728005.SAMN04488059_13918"/>
<evidence type="ECO:0000256" key="1">
    <source>
        <dbReference type="ARBA" id="ARBA00023002"/>
    </source>
</evidence>
<dbReference type="GO" id="GO:0005737">
    <property type="term" value="C:cytoplasm"/>
    <property type="evidence" value="ECO:0007669"/>
    <property type="project" value="TreeGrafter"/>
</dbReference>
<keyword evidence="1" id="KW-0560">Oxidoreductase</keyword>
<dbReference type="Gene3D" id="3.30.9.10">
    <property type="entry name" value="D-Amino Acid Oxidase, subunit A, domain 2"/>
    <property type="match status" value="1"/>
</dbReference>
<dbReference type="EMBL" id="FOMB01000039">
    <property type="protein sequence ID" value="SFD31285.1"/>
    <property type="molecule type" value="Genomic_DNA"/>
</dbReference>
<feature type="domain" description="FAD dependent oxidoreductase" evidence="2">
    <location>
        <begin position="13"/>
        <end position="322"/>
    </location>
</feature>